<dbReference type="AlphaFoldDB" id="A0A2W5SSL8"/>
<dbReference type="Proteomes" id="UP000249432">
    <property type="component" value="Unassembled WGS sequence"/>
</dbReference>
<feature type="transmembrane region" description="Helical" evidence="1">
    <location>
        <begin position="38"/>
        <end position="57"/>
    </location>
</feature>
<dbReference type="RefSeq" id="WP_303734445.1">
    <property type="nucleotide sequence ID" value="NZ_CAKZHK010000010.1"/>
</dbReference>
<protein>
    <submittedName>
        <fullName evidence="2">Uncharacterized protein</fullName>
    </submittedName>
</protein>
<dbReference type="EMBL" id="QFRA01000005">
    <property type="protein sequence ID" value="PZR05760.1"/>
    <property type="molecule type" value="Genomic_DNA"/>
</dbReference>
<keyword evidence="1" id="KW-0812">Transmembrane</keyword>
<keyword evidence="1" id="KW-1133">Transmembrane helix</keyword>
<name>A0A2W5SSL8_9CORY</name>
<feature type="transmembrane region" description="Helical" evidence="1">
    <location>
        <begin position="69"/>
        <end position="89"/>
    </location>
</feature>
<proteinExistence type="predicted"/>
<accession>A0A2W5SSL8</accession>
<organism evidence="2 3">
    <name type="scientific">Corynebacterium kroppenstedtii</name>
    <dbReference type="NCBI Taxonomy" id="161879"/>
    <lineage>
        <taxon>Bacteria</taxon>
        <taxon>Bacillati</taxon>
        <taxon>Actinomycetota</taxon>
        <taxon>Actinomycetes</taxon>
        <taxon>Mycobacteriales</taxon>
        <taxon>Corynebacteriaceae</taxon>
        <taxon>Corynebacterium</taxon>
    </lineage>
</organism>
<reference evidence="2 3" key="1">
    <citation type="submission" date="2017-08" db="EMBL/GenBank/DDBJ databases">
        <title>Infants hospitalized years apart are colonized by the same room-sourced microbial strains.</title>
        <authorList>
            <person name="Brooks B."/>
            <person name="Olm M.R."/>
            <person name="Firek B.A."/>
            <person name="Baker R."/>
            <person name="Thomas B.C."/>
            <person name="Morowitz M.J."/>
            <person name="Banfield J.F."/>
        </authorList>
    </citation>
    <scope>NUCLEOTIDE SEQUENCE [LARGE SCALE GENOMIC DNA]</scope>
    <source>
        <strain evidence="2">S2_003_000_R1_3</strain>
    </source>
</reference>
<evidence type="ECO:0000256" key="1">
    <source>
        <dbReference type="SAM" id="Phobius"/>
    </source>
</evidence>
<evidence type="ECO:0000313" key="3">
    <source>
        <dbReference type="Proteomes" id="UP000249432"/>
    </source>
</evidence>
<evidence type="ECO:0000313" key="2">
    <source>
        <dbReference type="EMBL" id="PZR05760.1"/>
    </source>
</evidence>
<comment type="caution">
    <text evidence="2">The sequence shown here is derived from an EMBL/GenBank/DDBJ whole genome shotgun (WGS) entry which is preliminary data.</text>
</comment>
<gene>
    <name evidence="2" type="ORF">DI525_03725</name>
</gene>
<feature type="transmembrane region" description="Helical" evidence="1">
    <location>
        <begin position="95"/>
        <end position="115"/>
    </location>
</feature>
<keyword evidence="1" id="KW-0472">Membrane</keyword>
<sequence length="124" mass="13264">MISQRWFILAVAVVYGLSTADTAVNGMIDNLAGHPVRLGVSIAVLAGVVATICDWTTEEIRSTRPAVQLNRVIVIGLTILMVVAAITSWPQSAAFIEAGCVLVAFILLPSLQALLRKAPPRKDR</sequence>